<dbReference type="InterPro" id="IPR011047">
    <property type="entry name" value="Quinoprotein_ADH-like_sf"/>
</dbReference>
<evidence type="ECO:0000313" key="1">
    <source>
        <dbReference type="EMBL" id="AUT75530.1"/>
    </source>
</evidence>
<sequence>MLLAISASEAHRAIADPEHRYHSVNPEQYFGERKAESTFYWETRLKRADVPEERRAISQVLQIIAYPPAQRQHDRQALTELKVELRYWASQYPRLSADINRVVDGLPPFPGFGDGNNANQCDELQKDIDRNEANLRHFQQFLSGERDRDLQAIQLLHEQIAALRQQQLEGCRLAVPHPEPQSKDVLTQHNNNQRTGAVLNETRLTTNTVQPGRFGRLFSRDVDGDIYAQPLYVQGLTTPGNGTHNVVFVATTNNSVYAFDADNPAASDPLWKVSLGASIPIPNAYMANTPTSCMHGLYNMNQTGITATPVIDRVRNIMYVVSVTLDPNILRLGVPIINQKDCSVGRGRKPVVVIKLHALDIRTGAHLRNPQKVTAAVPGTGAAYADAYGKIHQTDALNNGGRPMLFFNPEQQLPRAGLLLSNGIVYLAFGSYADIEPYHGWVIAYDATTLKQLAAYVTTPNGAAGGIWQAGQGLAEDELGFIYAMSGNGSFDPGINQSNSFVKLAPGSLQLTDWFTSIWSRYPEICSNTNPDGTSTSRCCSPKPGVAPYDDDCLTAWDADMGSAGPLVIPQRGKVVGGGKMGILYLLDTAGLGHLQTTSEAQFPRSFQATIADGCEGAPAATTHHIHGSPVFWDGPNGPVLYVWGENDFLRAYALDTWTNAARTKPATGQLPPAAATRVGIPLFQSKSVAPCGMPGSMLALSAQGALAGTGIIWATHPLASDAVIANVPGVLEAYDAERLGEPLWSSASDDPQFGFLFGKFTPPTIANGRVYIGTFKGNATPAKLVVYGLLPVVQPFCPHGPKCVENCIPKCEAQGGQACQASCECCCSKPAGTVCFQPK</sequence>
<organism evidence="1 2">
    <name type="scientific">Paraburkholderia hospita</name>
    <dbReference type="NCBI Taxonomy" id="169430"/>
    <lineage>
        <taxon>Bacteria</taxon>
        <taxon>Pseudomonadati</taxon>
        <taxon>Pseudomonadota</taxon>
        <taxon>Betaproteobacteria</taxon>
        <taxon>Burkholderiales</taxon>
        <taxon>Burkholderiaceae</taxon>
        <taxon>Paraburkholderia</taxon>
    </lineage>
</organism>
<gene>
    <name evidence="1" type="ORF">C2L64_44945</name>
</gene>
<name>A0AAN1JK71_9BURK</name>
<dbReference type="Gene3D" id="2.130.10.10">
    <property type="entry name" value="YVTN repeat-like/Quinoprotein amine dehydrogenase"/>
    <property type="match status" value="2"/>
</dbReference>
<dbReference type="AlphaFoldDB" id="A0AAN1JK71"/>
<protein>
    <submittedName>
        <fullName evidence="1">Uncharacterized protein</fullName>
    </submittedName>
</protein>
<evidence type="ECO:0000313" key="2">
    <source>
        <dbReference type="Proteomes" id="UP000236649"/>
    </source>
</evidence>
<reference evidence="1 2" key="1">
    <citation type="submission" date="2018-01" db="EMBL/GenBank/DDBJ databases">
        <title>Species boundaries and ecological features among Paraburkholderia terrae DSMZ17804T, P. hospita DSMZ17164T and P. caribensis DSMZ13236T.</title>
        <authorList>
            <person name="Pratama A.A."/>
        </authorList>
    </citation>
    <scope>NUCLEOTIDE SEQUENCE [LARGE SCALE GENOMIC DNA]</scope>
    <source>
        <strain evidence="1 2">DSM 17164</strain>
    </source>
</reference>
<dbReference type="InterPro" id="IPR015943">
    <property type="entry name" value="WD40/YVTN_repeat-like_dom_sf"/>
</dbReference>
<dbReference type="SUPFAM" id="SSF50998">
    <property type="entry name" value="Quinoprotein alcohol dehydrogenase-like"/>
    <property type="match status" value="1"/>
</dbReference>
<dbReference type="EMBL" id="CP026108">
    <property type="protein sequence ID" value="AUT75530.1"/>
    <property type="molecule type" value="Genomic_DNA"/>
</dbReference>
<proteinExistence type="predicted"/>
<accession>A0AAN1JK71</accession>
<dbReference type="KEGG" id="phs:C2L64_44945"/>
<dbReference type="Proteomes" id="UP000236649">
    <property type="component" value="Chromosome 4"/>
</dbReference>